<keyword evidence="2" id="KW-0812">Transmembrane</keyword>
<dbReference type="GO" id="GO:0009002">
    <property type="term" value="F:serine-type D-Ala-D-Ala carboxypeptidase activity"/>
    <property type="evidence" value="ECO:0007669"/>
    <property type="project" value="InterPro"/>
</dbReference>
<organism evidence="4 5">
    <name type="scientific">Leucobacter edaphi</name>
    <dbReference type="NCBI Taxonomy" id="2796472"/>
    <lineage>
        <taxon>Bacteria</taxon>
        <taxon>Bacillati</taxon>
        <taxon>Actinomycetota</taxon>
        <taxon>Actinomycetes</taxon>
        <taxon>Micrococcales</taxon>
        <taxon>Microbacteriaceae</taxon>
        <taxon>Leucobacter</taxon>
    </lineage>
</organism>
<feature type="domain" description="Peptidase S11 D-alanyl-D-alanine carboxypeptidase A N-terminal" evidence="3">
    <location>
        <begin position="120"/>
        <end position="316"/>
    </location>
</feature>
<proteinExistence type="predicted"/>
<gene>
    <name evidence="4" type="ORF">JD292_06995</name>
</gene>
<dbReference type="GO" id="GO:0006508">
    <property type="term" value="P:proteolysis"/>
    <property type="evidence" value="ECO:0007669"/>
    <property type="project" value="InterPro"/>
</dbReference>
<keyword evidence="2" id="KW-0472">Membrane</keyword>
<feature type="transmembrane region" description="Helical" evidence="2">
    <location>
        <begin position="47"/>
        <end position="71"/>
    </location>
</feature>
<evidence type="ECO:0000313" key="4">
    <source>
        <dbReference type="EMBL" id="MBK0421817.1"/>
    </source>
</evidence>
<keyword evidence="5" id="KW-1185">Reference proteome</keyword>
<evidence type="ECO:0000256" key="2">
    <source>
        <dbReference type="SAM" id="Phobius"/>
    </source>
</evidence>
<evidence type="ECO:0000256" key="1">
    <source>
        <dbReference type="SAM" id="MobiDB-lite"/>
    </source>
</evidence>
<dbReference type="Proteomes" id="UP000618733">
    <property type="component" value="Unassembled WGS sequence"/>
</dbReference>
<protein>
    <submittedName>
        <fullName evidence="4">D-alanyl-D-alanine carboxypeptidase</fullName>
    </submittedName>
</protein>
<evidence type="ECO:0000259" key="3">
    <source>
        <dbReference type="Pfam" id="PF00768"/>
    </source>
</evidence>
<accession>A0A934UY86</accession>
<dbReference type="SUPFAM" id="SSF56601">
    <property type="entry name" value="beta-lactamase/transpeptidase-like"/>
    <property type="match status" value="1"/>
</dbReference>
<dbReference type="Gene3D" id="3.40.710.10">
    <property type="entry name" value="DD-peptidase/beta-lactamase superfamily"/>
    <property type="match status" value="1"/>
</dbReference>
<dbReference type="InterPro" id="IPR012338">
    <property type="entry name" value="Beta-lactam/transpept-like"/>
</dbReference>
<dbReference type="AlphaFoldDB" id="A0A934UY86"/>
<dbReference type="InterPro" id="IPR001967">
    <property type="entry name" value="Peptidase_S11_N"/>
</dbReference>
<feature type="region of interest" description="Disordered" evidence="1">
    <location>
        <begin position="1"/>
        <end position="43"/>
    </location>
</feature>
<name>A0A934UY86_9MICO</name>
<evidence type="ECO:0000313" key="5">
    <source>
        <dbReference type="Proteomes" id="UP000618733"/>
    </source>
</evidence>
<dbReference type="Pfam" id="PF00768">
    <property type="entry name" value="Peptidase_S11"/>
    <property type="match status" value="1"/>
</dbReference>
<dbReference type="RefSeq" id="WP_200132002.1">
    <property type="nucleotide sequence ID" value="NZ_JAEHOI010000005.1"/>
</dbReference>
<feature type="region of interest" description="Disordered" evidence="1">
    <location>
        <begin position="103"/>
        <end position="123"/>
    </location>
</feature>
<keyword evidence="4" id="KW-0645">Protease</keyword>
<comment type="caution">
    <text evidence="4">The sequence shown here is derived from an EMBL/GenBank/DDBJ whole genome shotgun (WGS) entry which is preliminary data.</text>
</comment>
<reference evidence="4" key="1">
    <citation type="submission" date="2020-12" db="EMBL/GenBank/DDBJ databases">
        <title>Leucobacter sp. CAS2, isolated from Chromium sludge.</title>
        <authorList>
            <person name="Xu Z."/>
        </authorList>
    </citation>
    <scope>NUCLEOTIDE SEQUENCE</scope>
    <source>
        <strain evidence="4">CSA2</strain>
    </source>
</reference>
<dbReference type="EMBL" id="JAEHOI010000005">
    <property type="protein sequence ID" value="MBK0421817.1"/>
    <property type="molecule type" value="Genomic_DNA"/>
</dbReference>
<keyword evidence="4" id="KW-0378">Hydrolase</keyword>
<sequence>MKSSSPIAAATGPDGPPEARPEGAQGAPSGERAQTPRRRPPRRHARVIIGSIIAIALLAGGYTAACATAALPDPQITLSPELSSGGPEGLVIDVGPVQELVDGQQGPSAVGWSEGTEVWSNSDRPRPIASITKVVTALVCLEQQPIAAGTDGAVHTWTEADAARANAYAEQGGVTFPIPVGTRVTAKQMLTMMLLPSANDFAAAYAVSVFGSEDAFAAAAQTWAAKNGLTSLQIFEPTGMDEYNVSTAADLVRLGRLAMANPTVSEITRLPSANMPWGIGTVKSSNPLLRKGNGILGIKTGSTSAAGYALLSAEHQDVDGRDMIRFSAVLQRETTDERRDSSWALLDGMGKLAVTQEYVQKDQVVGSARTIDGAKIDLLATKTVSAGLVPGEQASIAAKPGTIHVGKAGQRAGTAHLRSPAGSTEIPIVTKQAIEDPGLWWRMTHPRELFGK</sequence>
<keyword evidence="4" id="KW-0121">Carboxypeptidase</keyword>
<keyword evidence="2" id="KW-1133">Transmembrane helix</keyword>